<organism evidence="2 3">
    <name type="scientific">Plakobranchus ocellatus</name>
    <dbReference type="NCBI Taxonomy" id="259542"/>
    <lineage>
        <taxon>Eukaryota</taxon>
        <taxon>Metazoa</taxon>
        <taxon>Spiralia</taxon>
        <taxon>Lophotrochozoa</taxon>
        <taxon>Mollusca</taxon>
        <taxon>Gastropoda</taxon>
        <taxon>Heterobranchia</taxon>
        <taxon>Euthyneura</taxon>
        <taxon>Panpulmonata</taxon>
        <taxon>Sacoglossa</taxon>
        <taxon>Placobranchoidea</taxon>
        <taxon>Plakobranchidae</taxon>
        <taxon>Plakobranchus</taxon>
    </lineage>
</organism>
<comment type="caution">
    <text evidence="2">The sequence shown here is derived from an EMBL/GenBank/DDBJ whole genome shotgun (WGS) entry which is preliminary data.</text>
</comment>
<name>A0AAV4BIJ4_9GAST</name>
<evidence type="ECO:0000256" key="1">
    <source>
        <dbReference type="SAM" id="MobiDB-lite"/>
    </source>
</evidence>
<keyword evidence="3" id="KW-1185">Reference proteome</keyword>
<dbReference type="Proteomes" id="UP000735302">
    <property type="component" value="Unassembled WGS sequence"/>
</dbReference>
<feature type="compositionally biased region" description="Basic residues" evidence="1">
    <location>
        <begin position="99"/>
        <end position="111"/>
    </location>
</feature>
<dbReference type="EMBL" id="BLXT01004993">
    <property type="protein sequence ID" value="GFO18767.1"/>
    <property type="molecule type" value="Genomic_DNA"/>
</dbReference>
<evidence type="ECO:0000313" key="3">
    <source>
        <dbReference type="Proteomes" id="UP000735302"/>
    </source>
</evidence>
<accession>A0AAV4BIJ4</accession>
<dbReference type="AlphaFoldDB" id="A0AAV4BIJ4"/>
<sequence>MLAAHHSLNAAVHFPGDAEGPEASTVTDAVRVENEDVTARELGTTTCLVCVRNKAATVQEAPMTRGLIEVTKIKNLGGHRCDRNQSSALQGGDRDHRRGSNRRRIHVRRFT</sequence>
<protein>
    <submittedName>
        <fullName evidence="2">Uncharacterized protein</fullName>
    </submittedName>
</protein>
<feature type="region of interest" description="Disordered" evidence="1">
    <location>
        <begin position="79"/>
        <end position="111"/>
    </location>
</feature>
<evidence type="ECO:0000313" key="2">
    <source>
        <dbReference type="EMBL" id="GFO18767.1"/>
    </source>
</evidence>
<reference evidence="2 3" key="1">
    <citation type="journal article" date="2021" name="Elife">
        <title>Chloroplast acquisition without the gene transfer in kleptoplastic sea slugs, Plakobranchus ocellatus.</title>
        <authorList>
            <person name="Maeda T."/>
            <person name="Takahashi S."/>
            <person name="Yoshida T."/>
            <person name="Shimamura S."/>
            <person name="Takaki Y."/>
            <person name="Nagai Y."/>
            <person name="Toyoda A."/>
            <person name="Suzuki Y."/>
            <person name="Arimoto A."/>
            <person name="Ishii H."/>
            <person name="Satoh N."/>
            <person name="Nishiyama T."/>
            <person name="Hasebe M."/>
            <person name="Maruyama T."/>
            <person name="Minagawa J."/>
            <person name="Obokata J."/>
            <person name="Shigenobu S."/>
        </authorList>
    </citation>
    <scope>NUCLEOTIDE SEQUENCE [LARGE SCALE GENOMIC DNA]</scope>
</reference>
<proteinExistence type="predicted"/>
<gene>
    <name evidence="2" type="ORF">PoB_004527200</name>
</gene>